<dbReference type="Pfam" id="PF14246">
    <property type="entry name" value="TetR_C_7"/>
    <property type="match status" value="1"/>
</dbReference>
<dbReference type="EMBL" id="JBHPON010000001">
    <property type="protein sequence ID" value="MFC6034084.1"/>
    <property type="molecule type" value="Genomic_DNA"/>
</dbReference>
<evidence type="ECO:0000256" key="2">
    <source>
        <dbReference type="PROSITE-ProRule" id="PRU00335"/>
    </source>
</evidence>
<dbReference type="Gene3D" id="1.10.357.10">
    <property type="entry name" value="Tetracycline Repressor, domain 2"/>
    <property type="match status" value="1"/>
</dbReference>
<sequence>MSQLASQKPKWRRRAESRPDEILDAALEIFERDGFDAARVEDIAKAANLSKAGVYLYFEAKDAILRGLIEREVAPVARNLRAVAEAGLDDPVGALHMIAAALTGLASDKRKFAVPRLVLSLAGRYPDIAIYYRENVVEQGLAAVSALLEAGVASGVFRPCNTEIAARMFIGPIFLHGFYTHVLLGDPGPLDAEQRVEAHTDILLNGLMAQS</sequence>
<dbReference type="InterPro" id="IPR001647">
    <property type="entry name" value="HTH_TetR"/>
</dbReference>
<dbReference type="PROSITE" id="PS50977">
    <property type="entry name" value="HTH_TETR_2"/>
    <property type="match status" value="1"/>
</dbReference>
<dbReference type="InterPro" id="IPR050109">
    <property type="entry name" value="HTH-type_TetR-like_transc_reg"/>
</dbReference>
<name>A0ABW1KRW7_9PROT</name>
<comment type="caution">
    <text evidence="4">The sequence shown here is derived from an EMBL/GenBank/DDBJ whole genome shotgun (WGS) entry which is preliminary data.</text>
</comment>
<evidence type="ECO:0000313" key="4">
    <source>
        <dbReference type="EMBL" id="MFC6034084.1"/>
    </source>
</evidence>
<dbReference type="PRINTS" id="PR00455">
    <property type="entry name" value="HTHTETR"/>
</dbReference>
<evidence type="ECO:0000313" key="5">
    <source>
        <dbReference type="Proteomes" id="UP001596116"/>
    </source>
</evidence>
<dbReference type="InterPro" id="IPR009057">
    <property type="entry name" value="Homeodomain-like_sf"/>
</dbReference>
<keyword evidence="5" id="KW-1185">Reference proteome</keyword>
<feature type="DNA-binding region" description="H-T-H motif" evidence="2">
    <location>
        <begin position="39"/>
        <end position="58"/>
    </location>
</feature>
<dbReference type="InterPro" id="IPR036271">
    <property type="entry name" value="Tet_transcr_reg_TetR-rel_C_sf"/>
</dbReference>
<organism evidence="4 5">
    <name type="scientific">Hyphococcus aureus</name>
    <dbReference type="NCBI Taxonomy" id="2666033"/>
    <lineage>
        <taxon>Bacteria</taxon>
        <taxon>Pseudomonadati</taxon>
        <taxon>Pseudomonadota</taxon>
        <taxon>Alphaproteobacteria</taxon>
        <taxon>Parvularculales</taxon>
        <taxon>Parvularculaceae</taxon>
        <taxon>Hyphococcus</taxon>
    </lineage>
</organism>
<feature type="domain" description="HTH tetR-type" evidence="3">
    <location>
        <begin position="16"/>
        <end position="76"/>
    </location>
</feature>
<protein>
    <submittedName>
        <fullName evidence="4">TetR/AcrR family transcriptional regulator</fullName>
    </submittedName>
</protein>
<dbReference type="InterPro" id="IPR039536">
    <property type="entry name" value="TetR_C_Proteobacteria"/>
</dbReference>
<dbReference type="SUPFAM" id="SSF46689">
    <property type="entry name" value="Homeodomain-like"/>
    <property type="match status" value="1"/>
</dbReference>
<evidence type="ECO:0000256" key="1">
    <source>
        <dbReference type="ARBA" id="ARBA00023125"/>
    </source>
</evidence>
<dbReference type="SUPFAM" id="SSF48498">
    <property type="entry name" value="Tetracyclin repressor-like, C-terminal domain"/>
    <property type="match status" value="1"/>
</dbReference>
<dbReference type="PANTHER" id="PTHR30055">
    <property type="entry name" value="HTH-TYPE TRANSCRIPTIONAL REGULATOR RUTR"/>
    <property type="match status" value="1"/>
</dbReference>
<evidence type="ECO:0000259" key="3">
    <source>
        <dbReference type="PROSITE" id="PS50977"/>
    </source>
</evidence>
<accession>A0ABW1KRW7</accession>
<gene>
    <name evidence="4" type="ORF">ACFMB1_00935</name>
</gene>
<proteinExistence type="predicted"/>
<dbReference type="Proteomes" id="UP001596116">
    <property type="component" value="Unassembled WGS sequence"/>
</dbReference>
<dbReference type="Pfam" id="PF00440">
    <property type="entry name" value="TetR_N"/>
    <property type="match status" value="1"/>
</dbReference>
<reference evidence="4 5" key="1">
    <citation type="submission" date="2024-09" db="EMBL/GenBank/DDBJ databases">
        <authorList>
            <person name="Zhang Z.-H."/>
        </authorList>
    </citation>
    <scope>NUCLEOTIDE SEQUENCE [LARGE SCALE GENOMIC DNA]</scope>
    <source>
        <strain evidence="4 5">HHTR114</strain>
    </source>
</reference>
<dbReference type="PANTHER" id="PTHR30055:SF146">
    <property type="entry name" value="HTH-TYPE TRANSCRIPTIONAL DUAL REGULATOR CECR"/>
    <property type="match status" value="1"/>
</dbReference>
<keyword evidence="1 2" id="KW-0238">DNA-binding</keyword>
<dbReference type="RefSeq" id="WP_379880605.1">
    <property type="nucleotide sequence ID" value="NZ_JBHPON010000001.1"/>
</dbReference>